<dbReference type="Pfam" id="PF13912">
    <property type="entry name" value="zf-C2H2_6"/>
    <property type="match status" value="1"/>
</dbReference>
<dbReference type="Pfam" id="PF00096">
    <property type="entry name" value="zf-C2H2"/>
    <property type="match status" value="2"/>
</dbReference>
<dbReference type="SUPFAM" id="SSF47095">
    <property type="entry name" value="HMG-box"/>
    <property type="match status" value="1"/>
</dbReference>
<evidence type="ECO:0000256" key="1">
    <source>
        <dbReference type="ARBA" id="ARBA00022723"/>
    </source>
</evidence>
<dbReference type="RefSeq" id="XP_065650741.1">
    <property type="nucleotide sequence ID" value="XM_065794669.1"/>
</dbReference>
<keyword evidence="4" id="KW-0862">Zinc</keyword>
<evidence type="ECO:0000313" key="7">
    <source>
        <dbReference type="Proteomes" id="UP001652625"/>
    </source>
</evidence>
<feature type="domain" description="C2H2-type" evidence="6">
    <location>
        <begin position="158"/>
        <end position="186"/>
    </location>
</feature>
<evidence type="ECO:0000256" key="3">
    <source>
        <dbReference type="ARBA" id="ARBA00022771"/>
    </source>
</evidence>
<name>A0ABM4BNQ3_HYDVU</name>
<feature type="domain" description="C2H2-type" evidence="6">
    <location>
        <begin position="132"/>
        <end position="154"/>
    </location>
</feature>
<organism evidence="7 8">
    <name type="scientific">Hydra vulgaris</name>
    <name type="common">Hydra</name>
    <name type="synonym">Hydra attenuata</name>
    <dbReference type="NCBI Taxonomy" id="6087"/>
    <lineage>
        <taxon>Eukaryota</taxon>
        <taxon>Metazoa</taxon>
        <taxon>Cnidaria</taxon>
        <taxon>Hydrozoa</taxon>
        <taxon>Hydroidolina</taxon>
        <taxon>Anthoathecata</taxon>
        <taxon>Aplanulata</taxon>
        <taxon>Hydridae</taxon>
        <taxon>Hydra</taxon>
    </lineage>
</organism>
<proteinExistence type="predicted"/>
<evidence type="ECO:0000313" key="8">
    <source>
        <dbReference type="RefSeq" id="XP_065650741.1"/>
    </source>
</evidence>
<gene>
    <name evidence="8" type="primary">LOC136078854</name>
</gene>
<dbReference type="Proteomes" id="UP001652625">
    <property type="component" value="Chromosome 03"/>
</dbReference>
<protein>
    <submittedName>
        <fullName evidence="8">PR domain zinc finger protein 15-like</fullName>
    </submittedName>
</protein>
<evidence type="ECO:0000256" key="4">
    <source>
        <dbReference type="ARBA" id="ARBA00022833"/>
    </source>
</evidence>
<feature type="domain" description="C2H2-type" evidence="6">
    <location>
        <begin position="186"/>
        <end position="210"/>
    </location>
</feature>
<dbReference type="PANTHER" id="PTHR24379">
    <property type="entry name" value="KRAB AND ZINC FINGER DOMAIN-CONTAINING"/>
    <property type="match status" value="1"/>
</dbReference>
<dbReference type="PROSITE" id="PS00028">
    <property type="entry name" value="ZINC_FINGER_C2H2_1"/>
    <property type="match status" value="2"/>
</dbReference>
<accession>A0ABM4BNQ3</accession>
<dbReference type="InterPro" id="IPR036236">
    <property type="entry name" value="Znf_C2H2_sf"/>
</dbReference>
<dbReference type="PANTHER" id="PTHR24379:SF121">
    <property type="entry name" value="C2H2-TYPE DOMAIN-CONTAINING PROTEIN"/>
    <property type="match status" value="1"/>
</dbReference>
<dbReference type="CDD" id="cd00084">
    <property type="entry name" value="HMG-box_SF"/>
    <property type="match status" value="1"/>
</dbReference>
<dbReference type="SMART" id="SM00355">
    <property type="entry name" value="ZnF_C2H2"/>
    <property type="match status" value="4"/>
</dbReference>
<keyword evidence="3 5" id="KW-0863">Zinc-finger</keyword>
<dbReference type="Gene3D" id="1.10.30.10">
    <property type="entry name" value="High mobility group box domain"/>
    <property type="match status" value="1"/>
</dbReference>
<sequence>MAEMNTDTVTENFTPNTSLNELSFELKDDHKKKNGCKINEFNFFYRETVKNAMAEAENNANRLPDFPEISKIGSERWKALDDLKRKEWNKKGQMMREDEDCGLAVVLACPSCTRSFKRGYEYRFHVKNCVESKCDTCGNVFTNNIQLKKHYVKHKESIRCDVCLKFFSGQQALKIHKTSLHDDVKFECSVCKKHFSTQGNMLRHKKMSTS</sequence>
<evidence type="ECO:0000259" key="6">
    <source>
        <dbReference type="PROSITE" id="PS50157"/>
    </source>
</evidence>
<keyword evidence="1" id="KW-0479">Metal-binding</keyword>
<dbReference type="InterPro" id="IPR013087">
    <property type="entry name" value="Znf_C2H2_type"/>
</dbReference>
<dbReference type="GeneID" id="136078854"/>
<dbReference type="PROSITE" id="PS50157">
    <property type="entry name" value="ZINC_FINGER_C2H2_2"/>
    <property type="match status" value="3"/>
</dbReference>
<dbReference type="InterPro" id="IPR036910">
    <property type="entry name" value="HMG_box_dom_sf"/>
</dbReference>
<reference evidence="8" key="1">
    <citation type="submission" date="2025-08" db="UniProtKB">
        <authorList>
            <consortium name="RefSeq"/>
        </authorList>
    </citation>
    <scope>IDENTIFICATION</scope>
</reference>
<evidence type="ECO:0000256" key="5">
    <source>
        <dbReference type="PROSITE-ProRule" id="PRU00042"/>
    </source>
</evidence>
<keyword evidence="2" id="KW-0677">Repeat</keyword>
<dbReference type="SUPFAM" id="SSF57667">
    <property type="entry name" value="beta-beta-alpha zinc fingers"/>
    <property type="match status" value="2"/>
</dbReference>
<evidence type="ECO:0000256" key="2">
    <source>
        <dbReference type="ARBA" id="ARBA00022737"/>
    </source>
</evidence>
<keyword evidence="7" id="KW-1185">Reference proteome</keyword>
<dbReference type="Gene3D" id="3.30.160.60">
    <property type="entry name" value="Classic Zinc Finger"/>
    <property type="match status" value="1"/>
</dbReference>